<protein>
    <submittedName>
        <fullName evidence="1">Uncharacterized protein</fullName>
    </submittedName>
</protein>
<dbReference type="InParanoid" id="A0A316Y9F5"/>
<dbReference type="EMBL" id="KZ819655">
    <property type="protein sequence ID" value="PWN86417.1"/>
    <property type="molecule type" value="Genomic_DNA"/>
</dbReference>
<name>A0A316Y9F5_9BASI</name>
<evidence type="ECO:0000313" key="1">
    <source>
        <dbReference type="EMBL" id="PWN86417.1"/>
    </source>
</evidence>
<organism evidence="1 2">
    <name type="scientific">Acaromyces ingoldii</name>
    <dbReference type="NCBI Taxonomy" id="215250"/>
    <lineage>
        <taxon>Eukaryota</taxon>
        <taxon>Fungi</taxon>
        <taxon>Dikarya</taxon>
        <taxon>Basidiomycota</taxon>
        <taxon>Ustilaginomycotina</taxon>
        <taxon>Exobasidiomycetes</taxon>
        <taxon>Exobasidiales</taxon>
        <taxon>Cryptobasidiaceae</taxon>
        <taxon>Acaromyces</taxon>
    </lineage>
</organism>
<evidence type="ECO:0000313" key="2">
    <source>
        <dbReference type="Proteomes" id="UP000245768"/>
    </source>
</evidence>
<gene>
    <name evidence="1" type="ORF">FA10DRAFT_96244</name>
</gene>
<proteinExistence type="predicted"/>
<accession>A0A316Y9F5</accession>
<dbReference type="Proteomes" id="UP000245768">
    <property type="component" value="Unassembled WGS sequence"/>
</dbReference>
<reference evidence="1 2" key="1">
    <citation type="journal article" date="2018" name="Mol. Biol. Evol.">
        <title>Broad Genomic Sampling Reveals a Smut Pathogenic Ancestry of the Fungal Clade Ustilaginomycotina.</title>
        <authorList>
            <person name="Kijpornyongpan T."/>
            <person name="Mondo S.J."/>
            <person name="Barry K."/>
            <person name="Sandor L."/>
            <person name="Lee J."/>
            <person name="Lipzen A."/>
            <person name="Pangilinan J."/>
            <person name="LaButti K."/>
            <person name="Hainaut M."/>
            <person name="Henrissat B."/>
            <person name="Grigoriev I.V."/>
            <person name="Spatafora J.W."/>
            <person name="Aime M.C."/>
        </authorList>
    </citation>
    <scope>NUCLEOTIDE SEQUENCE [LARGE SCALE GENOMIC DNA]</scope>
    <source>
        <strain evidence="1 2">MCA 4198</strain>
    </source>
</reference>
<dbReference type="RefSeq" id="XP_025373615.1">
    <property type="nucleotide sequence ID" value="XM_025525821.1"/>
</dbReference>
<sequence>MSDSQGTSYTKAASRTYRKRFLEQASIFVNRLPQERVPLHIDTLKRSLSDLSPLTPALIGYEPTMAQIADVVEAGSVPELREAISCAVIVKNMQPNSFQGRVESAWMHLNRRIMSVITDCDAFCSRCRMDGTRRTVISRFETALYPKARHWCRTSCDRKGRAANDVFADTRPGRALD</sequence>
<keyword evidence="2" id="KW-1185">Reference proteome</keyword>
<dbReference type="GeneID" id="37047737"/>
<dbReference type="AlphaFoldDB" id="A0A316Y9F5"/>